<dbReference type="Proteomes" id="UP000003399">
    <property type="component" value="Unassembled WGS sequence"/>
</dbReference>
<gene>
    <name evidence="1" type="ORF">HMPREF1124_1853</name>
</gene>
<dbReference type="AlphaFoldDB" id="F9PFK5"/>
<evidence type="ECO:0000313" key="1">
    <source>
        <dbReference type="EMBL" id="EGV11967.1"/>
    </source>
</evidence>
<sequence length="43" mass="5052">MNCTPTVRQKKSNCWGIFVMKLTEEDKVQIHALRKQGQNFQQS</sequence>
<dbReference type="PATRIC" id="fig|997830.4.peg.1506"/>
<proteinExistence type="predicted"/>
<organism evidence="1 2">
    <name type="scientific">Streptococcus infantis X</name>
    <dbReference type="NCBI Taxonomy" id="997830"/>
    <lineage>
        <taxon>Bacteria</taxon>
        <taxon>Bacillati</taxon>
        <taxon>Bacillota</taxon>
        <taxon>Bacilli</taxon>
        <taxon>Lactobacillales</taxon>
        <taxon>Streptococcaceae</taxon>
        <taxon>Streptococcus</taxon>
    </lineage>
</organism>
<reference evidence="1 2" key="1">
    <citation type="submission" date="2011-07" db="EMBL/GenBank/DDBJ databases">
        <authorList>
            <person name="Harkins D.M."/>
            <person name="Madupu R."/>
            <person name="Durkin A.S."/>
            <person name="Torralba M."/>
            <person name="Methe B."/>
            <person name="Sutton G.G."/>
            <person name="Nelson K.E."/>
        </authorList>
    </citation>
    <scope>NUCLEOTIDE SEQUENCE [LARGE SCALE GENOMIC DNA]</scope>
    <source>
        <strain evidence="1 2">X</strain>
    </source>
</reference>
<dbReference type="EMBL" id="AFUQ01000012">
    <property type="protein sequence ID" value="EGV11967.1"/>
    <property type="molecule type" value="Genomic_DNA"/>
</dbReference>
<comment type="caution">
    <text evidence="1">The sequence shown here is derived from an EMBL/GenBank/DDBJ whole genome shotgun (WGS) entry which is preliminary data.</text>
</comment>
<accession>F9PFK5</accession>
<protein>
    <submittedName>
        <fullName evidence="1">Uncharacterized protein</fullName>
    </submittedName>
</protein>
<name>F9PFK5_9STRE</name>
<evidence type="ECO:0000313" key="2">
    <source>
        <dbReference type="Proteomes" id="UP000003399"/>
    </source>
</evidence>